<gene>
    <name evidence="2" type="ORF">GCM10011505_42670</name>
</gene>
<keyword evidence="3" id="KW-1185">Reference proteome</keyword>
<feature type="transmembrane region" description="Helical" evidence="1">
    <location>
        <begin position="136"/>
        <end position="157"/>
    </location>
</feature>
<organism evidence="2 3">
    <name type="scientific">Tistrella bauzanensis</name>
    <dbReference type="NCBI Taxonomy" id="657419"/>
    <lineage>
        <taxon>Bacteria</taxon>
        <taxon>Pseudomonadati</taxon>
        <taxon>Pseudomonadota</taxon>
        <taxon>Alphaproteobacteria</taxon>
        <taxon>Geminicoccales</taxon>
        <taxon>Geminicoccaceae</taxon>
        <taxon>Tistrella</taxon>
    </lineage>
</organism>
<evidence type="ECO:0000313" key="2">
    <source>
        <dbReference type="EMBL" id="GGB57247.1"/>
    </source>
</evidence>
<feature type="transmembrane region" description="Helical" evidence="1">
    <location>
        <begin position="25"/>
        <end position="47"/>
    </location>
</feature>
<name>A0ABQ1J3Q4_9PROT</name>
<protein>
    <recommendedName>
        <fullName evidence="4">Protease</fullName>
    </recommendedName>
</protein>
<accession>A0ABQ1J3Q4</accession>
<dbReference type="Proteomes" id="UP000603352">
    <property type="component" value="Unassembled WGS sequence"/>
</dbReference>
<keyword evidence="1" id="KW-1133">Transmembrane helix</keyword>
<feature type="transmembrane region" description="Helical" evidence="1">
    <location>
        <begin position="163"/>
        <end position="181"/>
    </location>
</feature>
<evidence type="ECO:0000256" key="1">
    <source>
        <dbReference type="SAM" id="Phobius"/>
    </source>
</evidence>
<keyword evidence="1" id="KW-0472">Membrane</keyword>
<proteinExistence type="predicted"/>
<evidence type="ECO:0000313" key="3">
    <source>
        <dbReference type="Proteomes" id="UP000603352"/>
    </source>
</evidence>
<feature type="transmembrane region" description="Helical" evidence="1">
    <location>
        <begin position="53"/>
        <end position="73"/>
    </location>
</feature>
<dbReference type="EMBL" id="BMDZ01000070">
    <property type="protein sequence ID" value="GGB57247.1"/>
    <property type="molecule type" value="Genomic_DNA"/>
</dbReference>
<reference evidence="3" key="1">
    <citation type="journal article" date="2019" name="Int. J. Syst. Evol. Microbiol.">
        <title>The Global Catalogue of Microorganisms (GCM) 10K type strain sequencing project: providing services to taxonomists for standard genome sequencing and annotation.</title>
        <authorList>
            <consortium name="The Broad Institute Genomics Platform"/>
            <consortium name="The Broad Institute Genome Sequencing Center for Infectious Disease"/>
            <person name="Wu L."/>
            <person name="Ma J."/>
        </authorList>
    </citation>
    <scope>NUCLEOTIDE SEQUENCE [LARGE SCALE GENOMIC DNA]</scope>
    <source>
        <strain evidence="3">CGMCC 1.10188</strain>
    </source>
</reference>
<keyword evidence="1" id="KW-0812">Transmembrane</keyword>
<comment type="caution">
    <text evidence="2">The sequence shown here is derived from an EMBL/GenBank/DDBJ whole genome shotgun (WGS) entry which is preliminary data.</text>
</comment>
<sequence length="448" mass="48054">MSLSGGLMLKLAFLLIGPAAFRARWYVLGIAGGLLVVLAVMLAAGLSQMVTQATYIALGGGFVLTGLAMLPAVVSLRGERRWRGLIRPAASIAAGGLVLSAVFLGGSAMALAFALAFILDGFVRAGMALIVRFTGWVVSCLCGAAELGLAVMLLSGWPLSPGLNLPFCVGLFVGLSGWLLIRLGLMLRGLEDEAAILLLPVFGARGWYDHAPVLIGDSPLNRPDDPPILVRVWTPTGQARSRRPVIDRYLAATDADGAFSTGHATLELAPDLYISHCPATDFDPAGRSLVNVLHGGAGNDVPGIFQRSYDDEVQDWRAADVSVAIRRYSARRLRAFWAGYKQDATYNITNRNCSVVVAAALEAALEGVFAGPYPWARLLWLLTDPDMWVAAMIRSRATSMTWTPGLVLDYARTLSRLVDHRDRSWGRRFQGFLARIDDDTPGMGANAG</sequence>
<evidence type="ECO:0008006" key="4">
    <source>
        <dbReference type="Google" id="ProtNLM"/>
    </source>
</evidence>